<dbReference type="Proteomes" id="UP000681967">
    <property type="component" value="Unassembled WGS sequence"/>
</dbReference>
<proteinExistence type="predicted"/>
<dbReference type="AlphaFoldDB" id="A0A8S3E524"/>
<gene>
    <name evidence="1" type="ORF">BYL167_LOCUS59260</name>
</gene>
<accession>A0A8S3E524</accession>
<sequence length="98" mass="11553">MHRIHFCEIQKNRYGDREDLKKRFVVNSVPMVVAHNVPFIVIRDIQNSQNPNQIATNLFRNVMTSNEDEPQKRFNYVHLIINAVDDFLTEINFTPSPL</sequence>
<dbReference type="EMBL" id="CAJOBH010228308">
    <property type="protein sequence ID" value="CAF5060906.1"/>
    <property type="molecule type" value="Genomic_DNA"/>
</dbReference>
<organism evidence="1 2">
    <name type="scientific">Rotaria magnacalcarata</name>
    <dbReference type="NCBI Taxonomy" id="392030"/>
    <lineage>
        <taxon>Eukaryota</taxon>
        <taxon>Metazoa</taxon>
        <taxon>Spiralia</taxon>
        <taxon>Gnathifera</taxon>
        <taxon>Rotifera</taxon>
        <taxon>Eurotatoria</taxon>
        <taxon>Bdelloidea</taxon>
        <taxon>Philodinida</taxon>
        <taxon>Philodinidae</taxon>
        <taxon>Rotaria</taxon>
    </lineage>
</organism>
<evidence type="ECO:0000313" key="1">
    <source>
        <dbReference type="EMBL" id="CAF5060906.1"/>
    </source>
</evidence>
<reference evidence="1" key="1">
    <citation type="submission" date="2021-02" db="EMBL/GenBank/DDBJ databases">
        <authorList>
            <person name="Nowell W R."/>
        </authorList>
    </citation>
    <scope>NUCLEOTIDE SEQUENCE</scope>
</reference>
<protein>
    <submittedName>
        <fullName evidence="1">Uncharacterized protein</fullName>
    </submittedName>
</protein>
<name>A0A8S3E524_9BILA</name>
<comment type="caution">
    <text evidence="1">The sequence shown here is derived from an EMBL/GenBank/DDBJ whole genome shotgun (WGS) entry which is preliminary data.</text>
</comment>
<evidence type="ECO:0000313" key="2">
    <source>
        <dbReference type="Proteomes" id="UP000681967"/>
    </source>
</evidence>